<feature type="transmembrane region" description="Helical" evidence="1">
    <location>
        <begin position="52"/>
        <end position="72"/>
    </location>
</feature>
<keyword evidence="1" id="KW-1133">Transmembrane helix</keyword>
<dbReference type="EMBL" id="JAEMWV010000003">
    <property type="protein sequence ID" value="MBN8251517.1"/>
    <property type="molecule type" value="Genomic_DNA"/>
</dbReference>
<name>A0A8I1MEE6_9BACI</name>
<feature type="transmembrane region" description="Helical" evidence="1">
    <location>
        <begin position="158"/>
        <end position="176"/>
    </location>
</feature>
<evidence type="ECO:0000313" key="2">
    <source>
        <dbReference type="EMBL" id="MBN8251517.1"/>
    </source>
</evidence>
<dbReference type="PANTHER" id="PTHR36009:SF3">
    <property type="entry name" value="TRANSMEMBRANE PROTEIN"/>
    <property type="match status" value="1"/>
</dbReference>
<comment type="caution">
    <text evidence="2">The sequence shown here is derived from an EMBL/GenBank/DDBJ whole genome shotgun (WGS) entry which is preliminary data.</text>
</comment>
<gene>
    <name evidence="2" type="ORF">JF537_07995</name>
</gene>
<feature type="transmembrane region" description="Helical" evidence="1">
    <location>
        <begin position="122"/>
        <end position="146"/>
    </location>
</feature>
<dbReference type="AlphaFoldDB" id="A0A8I1MEE6"/>
<protein>
    <submittedName>
        <fullName evidence="2">Uncharacterized protein</fullName>
    </submittedName>
</protein>
<evidence type="ECO:0000313" key="3">
    <source>
        <dbReference type="Proteomes" id="UP000664578"/>
    </source>
</evidence>
<feature type="transmembrane region" description="Helical" evidence="1">
    <location>
        <begin position="84"/>
        <end position="102"/>
    </location>
</feature>
<reference evidence="2" key="1">
    <citation type="submission" date="2020-12" db="EMBL/GenBank/DDBJ databases">
        <title>PHA producing bacteria isolated from mangrove.</title>
        <authorList>
            <person name="Zheng W."/>
            <person name="Yu S."/>
            <person name="Huang Y."/>
        </authorList>
    </citation>
    <scope>NUCLEOTIDE SEQUENCE</scope>
    <source>
        <strain evidence="2">GN22-4</strain>
    </source>
</reference>
<dbReference type="Proteomes" id="UP000664578">
    <property type="component" value="Unassembled WGS sequence"/>
</dbReference>
<feature type="transmembrane region" description="Helical" evidence="1">
    <location>
        <begin position="182"/>
        <end position="200"/>
    </location>
</feature>
<accession>A0A8I1MEE6</accession>
<sequence>MIKRKGVRILKYLSMWTFLIIYAWLLAPGSKGKNDLVMMKLISGQFATVEPLVVMIFSCLGLFPLLFASLIMPNDSFKLPGWPFSLLSFGLGAFALLPYFVLKGEKSTKSRGFSLLNKWLTSPTFLLSLLTITLILYLYGFAAGSFSGYIEAFKHSQLVSVMTVDFFVLTWLTYILFRGHRYRFICVLPILGPLVLLLTINQKTTHL</sequence>
<feature type="transmembrane region" description="Helical" evidence="1">
    <location>
        <begin position="12"/>
        <end position="32"/>
    </location>
</feature>
<dbReference type="PANTHER" id="PTHR36009">
    <property type="match status" value="1"/>
</dbReference>
<evidence type="ECO:0000256" key="1">
    <source>
        <dbReference type="SAM" id="Phobius"/>
    </source>
</evidence>
<proteinExistence type="predicted"/>
<organism evidence="2 3">
    <name type="scientific">Priestia flexa</name>
    <dbReference type="NCBI Taxonomy" id="86664"/>
    <lineage>
        <taxon>Bacteria</taxon>
        <taxon>Bacillati</taxon>
        <taxon>Bacillota</taxon>
        <taxon>Bacilli</taxon>
        <taxon>Bacillales</taxon>
        <taxon>Bacillaceae</taxon>
        <taxon>Priestia</taxon>
    </lineage>
</organism>
<keyword evidence="1" id="KW-0472">Membrane</keyword>
<keyword evidence="1" id="KW-0812">Transmembrane</keyword>